<dbReference type="Proteomes" id="UP000480350">
    <property type="component" value="Unassembled WGS sequence"/>
</dbReference>
<organism evidence="5 6">
    <name type="scientific">Kangsaoukella pontilimi</name>
    <dbReference type="NCBI Taxonomy" id="2691042"/>
    <lineage>
        <taxon>Bacteria</taxon>
        <taxon>Pseudomonadati</taxon>
        <taxon>Pseudomonadota</taxon>
        <taxon>Alphaproteobacteria</taxon>
        <taxon>Rhodobacterales</taxon>
        <taxon>Paracoccaceae</taxon>
        <taxon>Kangsaoukella</taxon>
    </lineage>
</organism>
<comment type="caution">
    <text evidence="5">The sequence shown here is derived from an EMBL/GenBank/DDBJ whole genome shotgun (WGS) entry which is preliminary data.</text>
</comment>
<evidence type="ECO:0000256" key="2">
    <source>
        <dbReference type="ARBA" id="ARBA00023125"/>
    </source>
</evidence>
<reference evidence="5 6" key="1">
    <citation type="submission" date="2019-12" db="EMBL/GenBank/DDBJ databases">
        <authorList>
            <person name="Lee S.D."/>
        </authorList>
    </citation>
    <scope>NUCLEOTIDE SEQUENCE [LARGE SCALE GENOMIC DNA]</scope>
    <source>
        <strain evidence="5 6">GH1-50</strain>
    </source>
</reference>
<dbReference type="InterPro" id="IPR000485">
    <property type="entry name" value="AsnC-type_HTH_dom"/>
</dbReference>
<dbReference type="AlphaFoldDB" id="A0A7C9MB11"/>
<dbReference type="InterPro" id="IPR036388">
    <property type="entry name" value="WH-like_DNA-bd_sf"/>
</dbReference>
<dbReference type="InterPro" id="IPR011991">
    <property type="entry name" value="ArsR-like_HTH"/>
</dbReference>
<keyword evidence="3" id="KW-0804">Transcription</keyword>
<keyword evidence="2" id="KW-0238">DNA-binding</keyword>
<dbReference type="GO" id="GO:0005829">
    <property type="term" value="C:cytosol"/>
    <property type="evidence" value="ECO:0007669"/>
    <property type="project" value="TreeGrafter"/>
</dbReference>
<dbReference type="Gene3D" id="1.10.10.10">
    <property type="entry name" value="Winged helix-like DNA-binding domain superfamily/Winged helix DNA-binding domain"/>
    <property type="match status" value="1"/>
</dbReference>
<reference evidence="5 6" key="2">
    <citation type="submission" date="2020-03" db="EMBL/GenBank/DDBJ databases">
        <title>Kangsaoukella pontilimi gen. nov., sp. nov., a new member of the family Rhodobacteraceae isolated from a tidal mudflat.</title>
        <authorList>
            <person name="Kim I.S."/>
        </authorList>
    </citation>
    <scope>NUCLEOTIDE SEQUENCE [LARGE SCALE GENOMIC DNA]</scope>
    <source>
        <strain evidence="5 6">GH1-50</strain>
    </source>
</reference>
<dbReference type="InterPro" id="IPR019887">
    <property type="entry name" value="Tscrpt_reg_AsnC/Lrp_C"/>
</dbReference>
<accession>A0A7C9MB11</accession>
<dbReference type="GO" id="GO:0043200">
    <property type="term" value="P:response to amino acid"/>
    <property type="evidence" value="ECO:0007669"/>
    <property type="project" value="TreeGrafter"/>
</dbReference>
<dbReference type="PANTHER" id="PTHR30154">
    <property type="entry name" value="LEUCINE-RESPONSIVE REGULATORY PROTEIN"/>
    <property type="match status" value="1"/>
</dbReference>
<protein>
    <submittedName>
        <fullName evidence="5">Winged helix-turn-helix transcriptional regulator</fullName>
    </submittedName>
</protein>
<evidence type="ECO:0000256" key="1">
    <source>
        <dbReference type="ARBA" id="ARBA00023015"/>
    </source>
</evidence>
<dbReference type="CDD" id="cd00090">
    <property type="entry name" value="HTH_ARSR"/>
    <property type="match status" value="1"/>
</dbReference>
<dbReference type="SUPFAM" id="SSF54909">
    <property type="entry name" value="Dimeric alpha+beta barrel"/>
    <property type="match status" value="1"/>
</dbReference>
<dbReference type="GO" id="GO:0006355">
    <property type="term" value="P:regulation of DNA-templated transcription"/>
    <property type="evidence" value="ECO:0007669"/>
    <property type="project" value="UniProtKB-ARBA"/>
</dbReference>
<dbReference type="InterPro" id="IPR019888">
    <property type="entry name" value="Tscrpt_reg_AsnC-like"/>
</dbReference>
<evidence type="ECO:0000256" key="3">
    <source>
        <dbReference type="ARBA" id="ARBA00023163"/>
    </source>
</evidence>
<feature type="domain" description="HTH asnC-type" evidence="4">
    <location>
        <begin position="1"/>
        <end position="62"/>
    </location>
</feature>
<dbReference type="PANTHER" id="PTHR30154:SF17">
    <property type="entry name" value="DNA-BINDING TRANSCRIPTIONAL ACTIVATOR DECR"/>
    <property type="match status" value="1"/>
</dbReference>
<keyword evidence="6" id="KW-1185">Reference proteome</keyword>
<dbReference type="EMBL" id="WUPT01000001">
    <property type="protein sequence ID" value="MXQ06531.1"/>
    <property type="molecule type" value="Genomic_DNA"/>
</dbReference>
<keyword evidence="1" id="KW-0805">Transcription regulation</keyword>
<sequence length="149" mass="17117">MDDTDRRILSQLQKDCAQPLDALAERVKLSRNALWRRIRRLEDDGVIRGRVALLDAGKMGVGLSTFVMVKAREHTAEWLTDFRRVVSEMPEITGAYRMSGDLDYMLRVRVASVADYDRFYQRFIGRLKASDVSASFVMEEIKETTEVPV</sequence>
<dbReference type="Pfam" id="PF13412">
    <property type="entry name" value="HTH_24"/>
    <property type="match status" value="1"/>
</dbReference>
<dbReference type="GO" id="GO:0043565">
    <property type="term" value="F:sequence-specific DNA binding"/>
    <property type="evidence" value="ECO:0007669"/>
    <property type="project" value="InterPro"/>
</dbReference>
<proteinExistence type="predicted"/>
<dbReference type="PRINTS" id="PR00033">
    <property type="entry name" value="HTHASNC"/>
</dbReference>
<dbReference type="RefSeq" id="WP_160762463.1">
    <property type="nucleotide sequence ID" value="NZ_WUPT01000001.1"/>
</dbReference>
<dbReference type="InterPro" id="IPR011008">
    <property type="entry name" value="Dimeric_a/b-barrel"/>
</dbReference>
<evidence type="ECO:0000313" key="6">
    <source>
        <dbReference type="Proteomes" id="UP000480350"/>
    </source>
</evidence>
<evidence type="ECO:0000313" key="5">
    <source>
        <dbReference type="EMBL" id="MXQ06531.1"/>
    </source>
</evidence>
<evidence type="ECO:0000259" key="4">
    <source>
        <dbReference type="PROSITE" id="PS50956"/>
    </source>
</evidence>
<dbReference type="PROSITE" id="PS50956">
    <property type="entry name" value="HTH_ASNC_2"/>
    <property type="match status" value="1"/>
</dbReference>
<dbReference type="SMART" id="SM00344">
    <property type="entry name" value="HTH_ASNC"/>
    <property type="match status" value="1"/>
</dbReference>
<name>A0A7C9MB11_9RHOB</name>
<dbReference type="Gene3D" id="3.30.70.920">
    <property type="match status" value="1"/>
</dbReference>
<dbReference type="Pfam" id="PF01037">
    <property type="entry name" value="AsnC_trans_reg"/>
    <property type="match status" value="1"/>
</dbReference>
<dbReference type="SUPFAM" id="SSF46785">
    <property type="entry name" value="Winged helix' DNA-binding domain"/>
    <property type="match status" value="1"/>
</dbReference>
<gene>
    <name evidence="5" type="ORF">GQ651_01590</name>
</gene>
<dbReference type="InterPro" id="IPR036390">
    <property type="entry name" value="WH_DNA-bd_sf"/>
</dbReference>